<evidence type="ECO:0000256" key="1">
    <source>
        <dbReference type="ARBA" id="ARBA00006484"/>
    </source>
</evidence>
<keyword evidence="2" id="KW-0560">Oxidoreductase</keyword>
<name>A0A1M5MEU7_9BACT</name>
<dbReference type="GO" id="GO:0016491">
    <property type="term" value="F:oxidoreductase activity"/>
    <property type="evidence" value="ECO:0007669"/>
    <property type="project" value="UniProtKB-KW"/>
</dbReference>
<dbReference type="PANTHER" id="PTHR43669:SF3">
    <property type="entry name" value="ALCOHOL DEHYDROGENASE, PUTATIVE (AFU_ORTHOLOGUE AFUA_3G03445)-RELATED"/>
    <property type="match status" value="1"/>
</dbReference>
<dbReference type="PROSITE" id="PS00061">
    <property type="entry name" value="ADH_SHORT"/>
    <property type="match status" value="1"/>
</dbReference>
<evidence type="ECO:0000313" key="4">
    <source>
        <dbReference type="Proteomes" id="UP000184212"/>
    </source>
</evidence>
<dbReference type="AlphaFoldDB" id="A0A1M5MEU7"/>
<reference evidence="3 4" key="1">
    <citation type="submission" date="2016-11" db="EMBL/GenBank/DDBJ databases">
        <authorList>
            <person name="Jaros S."/>
            <person name="Januszkiewicz K."/>
            <person name="Wedrychowicz H."/>
        </authorList>
    </citation>
    <scope>NUCLEOTIDE SEQUENCE [LARGE SCALE GENOMIC DNA]</scope>
    <source>
        <strain evidence="3 4">DSM 24574</strain>
    </source>
</reference>
<sequence length="251" mass="26417">MKRLENKIAVITGGNSGIGLATAKDFIAEGAKVIITGRNATALNAALKELGSNAQGIALDVANSGQWKQFGEQLKALTPKVDVLFVNAGIAKFSPIEATTEELFDEQFNVNVKGAYFSIQQVLPLMPEGSSIVLNTSINASIGMANASVYSATKAAVLTLIRTLSAELLSRKIRVNAVSPGPVTTPLHSAGKRGVSEEQSQQVDESIVRQIPLGRFGRPEEIAKAVTFFASDDSSFILGAELIVDGGMATL</sequence>
<dbReference type="Gene3D" id="3.40.50.720">
    <property type="entry name" value="NAD(P)-binding Rossmann-like Domain"/>
    <property type="match status" value="1"/>
</dbReference>
<dbReference type="InterPro" id="IPR002347">
    <property type="entry name" value="SDR_fam"/>
</dbReference>
<dbReference type="OrthoDB" id="9804104at2"/>
<dbReference type="RefSeq" id="WP_073132760.1">
    <property type="nucleotide sequence ID" value="NZ_FQWQ01000001.1"/>
</dbReference>
<proteinExistence type="inferred from homology"/>
<protein>
    <submittedName>
        <fullName evidence="3">NAD(P)-dependent dehydrogenase, short-chain alcohol dehydrogenase family</fullName>
    </submittedName>
</protein>
<organism evidence="3 4">
    <name type="scientific">Chryseolinea serpens</name>
    <dbReference type="NCBI Taxonomy" id="947013"/>
    <lineage>
        <taxon>Bacteria</taxon>
        <taxon>Pseudomonadati</taxon>
        <taxon>Bacteroidota</taxon>
        <taxon>Cytophagia</taxon>
        <taxon>Cytophagales</taxon>
        <taxon>Fulvivirgaceae</taxon>
        <taxon>Chryseolinea</taxon>
    </lineage>
</organism>
<dbReference type="STRING" id="947013.SAMN04488109_1713"/>
<evidence type="ECO:0000313" key="3">
    <source>
        <dbReference type="EMBL" id="SHG75888.1"/>
    </source>
</evidence>
<keyword evidence="4" id="KW-1185">Reference proteome</keyword>
<evidence type="ECO:0000256" key="2">
    <source>
        <dbReference type="ARBA" id="ARBA00023002"/>
    </source>
</evidence>
<dbReference type="InterPro" id="IPR036291">
    <property type="entry name" value="NAD(P)-bd_dom_sf"/>
</dbReference>
<dbReference type="NCBIfam" id="NF005075">
    <property type="entry name" value="PRK06500.1"/>
    <property type="match status" value="1"/>
</dbReference>
<accession>A0A1M5MEU7</accession>
<dbReference type="PANTHER" id="PTHR43669">
    <property type="entry name" value="5-KETO-D-GLUCONATE 5-REDUCTASE"/>
    <property type="match status" value="1"/>
</dbReference>
<dbReference type="Proteomes" id="UP000184212">
    <property type="component" value="Unassembled WGS sequence"/>
</dbReference>
<dbReference type="FunFam" id="3.40.50.720:FF:000084">
    <property type="entry name" value="Short-chain dehydrogenase reductase"/>
    <property type="match status" value="1"/>
</dbReference>
<comment type="similarity">
    <text evidence="1">Belongs to the short-chain dehydrogenases/reductases (SDR) family.</text>
</comment>
<dbReference type="CDD" id="cd05233">
    <property type="entry name" value="SDR_c"/>
    <property type="match status" value="1"/>
</dbReference>
<dbReference type="PRINTS" id="PR00081">
    <property type="entry name" value="GDHRDH"/>
</dbReference>
<dbReference type="InterPro" id="IPR020904">
    <property type="entry name" value="Sc_DH/Rdtase_CS"/>
</dbReference>
<gene>
    <name evidence="3" type="ORF">SAMN04488109_1713</name>
</gene>
<dbReference type="Pfam" id="PF13561">
    <property type="entry name" value="adh_short_C2"/>
    <property type="match status" value="1"/>
</dbReference>
<dbReference type="EMBL" id="FQWQ01000001">
    <property type="protein sequence ID" value="SHG75888.1"/>
    <property type="molecule type" value="Genomic_DNA"/>
</dbReference>
<dbReference type="SUPFAM" id="SSF51735">
    <property type="entry name" value="NAD(P)-binding Rossmann-fold domains"/>
    <property type="match status" value="1"/>
</dbReference>